<dbReference type="EMBL" id="JAEUBD010000526">
    <property type="protein sequence ID" value="KAH3673948.1"/>
    <property type="molecule type" value="Genomic_DNA"/>
</dbReference>
<protein>
    <submittedName>
        <fullName evidence="2">Uncharacterized protein</fullName>
    </submittedName>
</protein>
<evidence type="ECO:0000313" key="2">
    <source>
        <dbReference type="EMBL" id="KAH3673948.1"/>
    </source>
</evidence>
<accession>A0A9P8PKG8</accession>
<sequence>MTPAKDRGNDWDVHLGIVCVPKRVKSPGPWGNPSHFCSQYKTRDSNNGHHSTQSKHQSDKLCWGQSVFQVANKKHQLQQPKHAKSSHVVVGSDRQEANKRNLHRHQRSQGIPGAIRGVDLIVKTAHQKQNKHVQWNDVGDKHIATPSTDHVEVEHCGQSTVENRPCVDRLHPQEKGHEQQRDGNGLVIVRAGHRSGNVHCQGGDGAKRWSQQNTDISDVDWQTHKFQDMVDDGRSHHQTGIECSSSDSS</sequence>
<comment type="caution">
    <text evidence="2">The sequence shown here is derived from an EMBL/GenBank/DDBJ whole genome shotgun (WGS) entry which is preliminary data.</text>
</comment>
<dbReference type="AlphaFoldDB" id="A0A9P8PKG8"/>
<evidence type="ECO:0000256" key="1">
    <source>
        <dbReference type="SAM" id="MobiDB-lite"/>
    </source>
</evidence>
<gene>
    <name evidence="2" type="ORF">OGATHE_001928</name>
</gene>
<dbReference type="Proteomes" id="UP000788993">
    <property type="component" value="Unassembled WGS sequence"/>
</dbReference>
<organism evidence="2 3">
    <name type="scientific">Ogataea polymorpha</name>
    <dbReference type="NCBI Taxonomy" id="460523"/>
    <lineage>
        <taxon>Eukaryota</taxon>
        <taxon>Fungi</taxon>
        <taxon>Dikarya</taxon>
        <taxon>Ascomycota</taxon>
        <taxon>Saccharomycotina</taxon>
        <taxon>Pichiomycetes</taxon>
        <taxon>Pichiales</taxon>
        <taxon>Pichiaceae</taxon>
        <taxon>Ogataea</taxon>
    </lineage>
</organism>
<proteinExistence type="predicted"/>
<name>A0A9P8PKG8_9ASCO</name>
<evidence type="ECO:0000313" key="3">
    <source>
        <dbReference type="Proteomes" id="UP000788993"/>
    </source>
</evidence>
<reference evidence="2" key="1">
    <citation type="journal article" date="2021" name="Open Biol.">
        <title>Shared evolutionary footprints suggest mitochondrial oxidative damage underlies multiple complex I losses in fungi.</title>
        <authorList>
            <person name="Schikora-Tamarit M.A."/>
            <person name="Marcet-Houben M."/>
            <person name="Nosek J."/>
            <person name="Gabaldon T."/>
        </authorList>
    </citation>
    <scope>NUCLEOTIDE SEQUENCE</scope>
    <source>
        <strain evidence="2">NCAIM Y.01608</strain>
    </source>
</reference>
<reference evidence="2" key="2">
    <citation type="submission" date="2021-01" db="EMBL/GenBank/DDBJ databases">
        <authorList>
            <person name="Schikora-Tamarit M.A."/>
        </authorList>
    </citation>
    <scope>NUCLEOTIDE SEQUENCE</scope>
    <source>
        <strain evidence="2">NCAIM Y.01608</strain>
    </source>
</reference>
<feature type="region of interest" description="Disordered" evidence="1">
    <location>
        <begin position="229"/>
        <end position="249"/>
    </location>
</feature>
<keyword evidence="3" id="KW-1185">Reference proteome</keyword>